<protein>
    <submittedName>
        <fullName evidence="3">Uncharacterized protein</fullName>
    </submittedName>
</protein>
<keyword evidence="2" id="KW-0472">Membrane</keyword>
<feature type="transmembrane region" description="Helical" evidence="2">
    <location>
        <begin position="6"/>
        <end position="23"/>
    </location>
</feature>
<accession>A0ABW0EB50</accession>
<keyword evidence="1" id="KW-0175">Coiled coil</keyword>
<evidence type="ECO:0000313" key="4">
    <source>
        <dbReference type="Proteomes" id="UP001596161"/>
    </source>
</evidence>
<evidence type="ECO:0000256" key="1">
    <source>
        <dbReference type="SAM" id="Coils"/>
    </source>
</evidence>
<name>A0ABW0EB50_9BACT</name>
<organism evidence="3 4">
    <name type="scientific">Adhaeribacter terreus</name>
    <dbReference type="NCBI Taxonomy" id="529703"/>
    <lineage>
        <taxon>Bacteria</taxon>
        <taxon>Pseudomonadati</taxon>
        <taxon>Bacteroidota</taxon>
        <taxon>Cytophagia</taxon>
        <taxon>Cytophagales</taxon>
        <taxon>Hymenobacteraceae</taxon>
        <taxon>Adhaeribacter</taxon>
    </lineage>
</organism>
<evidence type="ECO:0000313" key="3">
    <source>
        <dbReference type="EMBL" id="MFC5270270.1"/>
    </source>
</evidence>
<dbReference type="EMBL" id="JBHSKT010000003">
    <property type="protein sequence ID" value="MFC5270270.1"/>
    <property type="molecule type" value="Genomic_DNA"/>
</dbReference>
<gene>
    <name evidence="3" type="ORF">ACFPIB_06600</name>
</gene>
<keyword evidence="2" id="KW-1133">Transmembrane helix</keyword>
<dbReference type="RefSeq" id="WP_378016641.1">
    <property type="nucleotide sequence ID" value="NZ_JBHSKT010000003.1"/>
</dbReference>
<reference evidence="4" key="1">
    <citation type="journal article" date="2019" name="Int. J. Syst. Evol. Microbiol.">
        <title>The Global Catalogue of Microorganisms (GCM) 10K type strain sequencing project: providing services to taxonomists for standard genome sequencing and annotation.</title>
        <authorList>
            <consortium name="The Broad Institute Genomics Platform"/>
            <consortium name="The Broad Institute Genome Sequencing Center for Infectious Disease"/>
            <person name="Wu L."/>
            <person name="Ma J."/>
        </authorList>
    </citation>
    <scope>NUCLEOTIDE SEQUENCE [LARGE SCALE GENOMIC DNA]</scope>
    <source>
        <strain evidence="4">KACC 12602</strain>
    </source>
</reference>
<evidence type="ECO:0000256" key="2">
    <source>
        <dbReference type="SAM" id="Phobius"/>
    </source>
</evidence>
<comment type="caution">
    <text evidence="3">The sequence shown here is derived from an EMBL/GenBank/DDBJ whole genome shotgun (WGS) entry which is preliminary data.</text>
</comment>
<keyword evidence="4" id="KW-1185">Reference proteome</keyword>
<feature type="coiled-coil region" evidence="1">
    <location>
        <begin position="31"/>
        <end position="75"/>
    </location>
</feature>
<keyword evidence="2" id="KW-0812">Transmembrane</keyword>
<proteinExistence type="predicted"/>
<dbReference type="Proteomes" id="UP001596161">
    <property type="component" value="Unassembled WGS sequence"/>
</dbReference>
<sequence>MNWITIIGIVFIAIGTFLTFYGPSIDSKKDKEELNQKFSEFNNELKSIRREDIPQSEKEQKIAELKNEYSQWASEFSNNKELYKLEYQKNNLGLEEKKLAINKEWKYFYSNFFTQLESSVIAYNEYSKNGKIEIIEKFQFPSIIFNADHKNFFYILKFGETIFWKIFILNNQTFKEKELPPIVISVSNKNIGDDFVMPALGIYPFPERKLIIVRKLNNEINIPPKEEFPLNNYEKSMQEIIKGIVQYQVLKLEEK</sequence>